<evidence type="ECO:0000313" key="2">
    <source>
        <dbReference type="EMBL" id="MBO1076816.1"/>
    </source>
</evidence>
<evidence type="ECO:0000313" key="3">
    <source>
        <dbReference type="Proteomes" id="UP001518990"/>
    </source>
</evidence>
<accession>A0ABS3KH64</accession>
<proteinExistence type="predicted"/>
<sequence>MHWSRPARTEFLARRYLASRGSAPMVRDPLKAALPRLRQEASVAVRLARMDLLLALGLTLAGMLAALAVFLVPLHGGMLMVLAQLHLAPAAGVAIAIWAAVVLEKAGPRFRASRRIMRALQAGAMLEALELALQALPAPAAA</sequence>
<evidence type="ECO:0000256" key="1">
    <source>
        <dbReference type="SAM" id="Phobius"/>
    </source>
</evidence>
<feature type="transmembrane region" description="Helical" evidence="1">
    <location>
        <begin position="78"/>
        <end position="103"/>
    </location>
</feature>
<keyword evidence="1" id="KW-1133">Transmembrane helix</keyword>
<feature type="transmembrane region" description="Helical" evidence="1">
    <location>
        <begin position="52"/>
        <end position="72"/>
    </location>
</feature>
<dbReference type="Proteomes" id="UP001518990">
    <property type="component" value="Unassembled WGS sequence"/>
</dbReference>
<dbReference type="RefSeq" id="WP_207450241.1">
    <property type="nucleotide sequence ID" value="NZ_CP061091.1"/>
</dbReference>
<keyword evidence="1" id="KW-0812">Transmembrane</keyword>
<dbReference type="EMBL" id="JACTNF010000030">
    <property type="protein sequence ID" value="MBO1076816.1"/>
    <property type="molecule type" value="Genomic_DNA"/>
</dbReference>
<protein>
    <submittedName>
        <fullName evidence="2">Uncharacterized protein</fullName>
    </submittedName>
</protein>
<keyword evidence="1" id="KW-0472">Membrane</keyword>
<keyword evidence="3" id="KW-1185">Reference proteome</keyword>
<reference evidence="2 3" key="1">
    <citation type="submission" date="2020-09" db="EMBL/GenBank/DDBJ databases">
        <title>Roseomonas.</title>
        <authorList>
            <person name="Zhu W."/>
        </authorList>
    </citation>
    <scope>NUCLEOTIDE SEQUENCE [LARGE SCALE GENOMIC DNA]</scope>
    <source>
        <strain evidence="2 3">1311</strain>
    </source>
</reference>
<organism evidence="2 3">
    <name type="scientific">Roseomonas marmotae</name>
    <dbReference type="NCBI Taxonomy" id="2768161"/>
    <lineage>
        <taxon>Bacteria</taxon>
        <taxon>Pseudomonadati</taxon>
        <taxon>Pseudomonadota</taxon>
        <taxon>Alphaproteobacteria</taxon>
        <taxon>Acetobacterales</taxon>
        <taxon>Roseomonadaceae</taxon>
        <taxon>Roseomonas</taxon>
    </lineage>
</organism>
<gene>
    <name evidence="2" type="ORF">IAI60_19555</name>
</gene>
<comment type="caution">
    <text evidence="2">The sequence shown here is derived from an EMBL/GenBank/DDBJ whole genome shotgun (WGS) entry which is preliminary data.</text>
</comment>
<name>A0ABS3KH64_9PROT</name>